<evidence type="ECO:0000313" key="3">
    <source>
        <dbReference type="Proteomes" id="UP000289691"/>
    </source>
</evidence>
<dbReference type="InterPro" id="IPR036388">
    <property type="entry name" value="WH-like_DNA-bd_sf"/>
</dbReference>
<dbReference type="Proteomes" id="UP000289691">
    <property type="component" value="Unassembled WGS sequence"/>
</dbReference>
<dbReference type="RefSeq" id="WP_129070612.1">
    <property type="nucleotide sequence ID" value="NZ_RDFA01000009.1"/>
</dbReference>
<keyword evidence="3" id="KW-1185">Reference proteome</keyword>
<dbReference type="InterPro" id="IPR055768">
    <property type="entry name" value="DUF7344"/>
</dbReference>
<dbReference type="OrthoDB" id="21363at2157"/>
<proteinExistence type="predicted"/>
<sequence length="134" mass="15289">MGQDHQGTERVTPRTTLDGWRRTGDSLPEFDDLTWMLDVLAHPYRRAVIAVLRDGEWLSIDVLTRAVLARCDAATAGDDRPPLETIRLQLHHTHLPKLDAADVITYDAADRRAVCTVEDDRFRRLLDDALFVDR</sequence>
<dbReference type="Gene3D" id="1.10.10.10">
    <property type="entry name" value="Winged helix-like DNA-binding domain superfamily/Winged helix DNA-binding domain"/>
    <property type="match status" value="1"/>
</dbReference>
<feature type="domain" description="DUF7344" evidence="1">
    <location>
        <begin position="38"/>
        <end position="111"/>
    </location>
</feature>
<gene>
    <name evidence="2" type="ORF">EAF64_19265</name>
</gene>
<name>A0A498KZR4_9EURY</name>
<dbReference type="AlphaFoldDB" id="A0A498KZR4"/>
<reference evidence="2 3" key="1">
    <citation type="submission" date="2019-01" db="EMBL/GenBank/DDBJ databases">
        <title>Halorientalis sp. F13-25 a new haloarchaeum isolated from hypersaline water.</title>
        <authorList>
            <person name="Ana D.-V."/>
            <person name="Cristina S.-P."/>
            <person name="Antonio V."/>
        </authorList>
    </citation>
    <scope>NUCLEOTIDE SEQUENCE [LARGE SCALE GENOMIC DNA]</scope>
    <source>
        <strain evidence="2 3">F13-25</strain>
    </source>
</reference>
<organism evidence="2 3">
    <name type="scientific">Halorientalis pallida</name>
    <dbReference type="NCBI Taxonomy" id="2479928"/>
    <lineage>
        <taxon>Archaea</taxon>
        <taxon>Methanobacteriati</taxon>
        <taxon>Methanobacteriota</taxon>
        <taxon>Stenosarchaea group</taxon>
        <taxon>Halobacteria</taxon>
        <taxon>Halobacteriales</taxon>
        <taxon>Haloarculaceae</taxon>
        <taxon>Halorientalis</taxon>
    </lineage>
</organism>
<accession>A0A498KZR4</accession>
<protein>
    <recommendedName>
        <fullName evidence="1">DUF7344 domain-containing protein</fullName>
    </recommendedName>
</protein>
<dbReference type="Pfam" id="PF24035">
    <property type="entry name" value="DUF7344"/>
    <property type="match status" value="1"/>
</dbReference>
<evidence type="ECO:0000313" key="2">
    <source>
        <dbReference type="EMBL" id="RXK46431.1"/>
    </source>
</evidence>
<evidence type="ECO:0000259" key="1">
    <source>
        <dbReference type="Pfam" id="PF24035"/>
    </source>
</evidence>
<comment type="caution">
    <text evidence="2">The sequence shown here is derived from an EMBL/GenBank/DDBJ whole genome shotgun (WGS) entry which is preliminary data.</text>
</comment>
<dbReference type="EMBL" id="RDFA01000009">
    <property type="protein sequence ID" value="RXK46431.1"/>
    <property type="molecule type" value="Genomic_DNA"/>
</dbReference>